<feature type="compositionally biased region" description="Basic and acidic residues" evidence="1">
    <location>
        <begin position="85"/>
        <end position="99"/>
    </location>
</feature>
<evidence type="ECO:0000313" key="3">
    <source>
        <dbReference type="EMBL" id="CAI9721346.1"/>
    </source>
</evidence>
<keyword evidence="2" id="KW-0812">Transmembrane</keyword>
<protein>
    <submittedName>
        <fullName evidence="3">Uncharacterized protein</fullName>
    </submittedName>
</protein>
<dbReference type="AlphaFoldDB" id="A0AA36ATN2"/>
<organism evidence="3 4">
    <name type="scientific">Octopus vulgaris</name>
    <name type="common">Common octopus</name>
    <dbReference type="NCBI Taxonomy" id="6645"/>
    <lineage>
        <taxon>Eukaryota</taxon>
        <taxon>Metazoa</taxon>
        <taxon>Spiralia</taxon>
        <taxon>Lophotrochozoa</taxon>
        <taxon>Mollusca</taxon>
        <taxon>Cephalopoda</taxon>
        <taxon>Coleoidea</taxon>
        <taxon>Octopodiformes</taxon>
        <taxon>Octopoda</taxon>
        <taxon>Incirrata</taxon>
        <taxon>Octopodidae</taxon>
        <taxon>Octopus</taxon>
    </lineage>
</organism>
<name>A0AA36ATN2_OCTVU</name>
<proteinExistence type="predicted"/>
<evidence type="ECO:0000313" key="4">
    <source>
        <dbReference type="Proteomes" id="UP001162480"/>
    </source>
</evidence>
<dbReference type="Proteomes" id="UP001162480">
    <property type="component" value="Chromosome 4"/>
</dbReference>
<sequence length="283" mass="31169">MWRKYEENNKGSERDLVKYKGRGGEMRSSKEALWLHYVLISIRINKQVVLAQLSLYYQGTQNSMLIRQTPPGLSGISQTKKKTKRLGEANRRRGSEANEKNINNYRLEGEKNPAAPEEATYRILSECLESVCLRKSPKPSARVPVVICLARCKACNQVAALSVVSGELSANGFIWGNKRVNSRTSEQAISRYGFMLIALLVDSDCCGQNRFALVFVDVAVLVMAMAFVDVITIDSGLAVDISNSRSSSCVECGCRGDIDVVVFARRGGHGSDSVGGCSCYSQY</sequence>
<keyword evidence="4" id="KW-1185">Reference proteome</keyword>
<keyword evidence="2" id="KW-1133">Transmembrane helix</keyword>
<feature type="region of interest" description="Disordered" evidence="1">
    <location>
        <begin position="68"/>
        <end position="104"/>
    </location>
</feature>
<gene>
    <name evidence="3" type="ORF">OCTVUL_1B003460</name>
</gene>
<dbReference type="EMBL" id="OX597817">
    <property type="protein sequence ID" value="CAI9721346.1"/>
    <property type="molecule type" value="Genomic_DNA"/>
</dbReference>
<accession>A0AA36ATN2</accession>
<evidence type="ECO:0000256" key="2">
    <source>
        <dbReference type="SAM" id="Phobius"/>
    </source>
</evidence>
<keyword evidence="2" id="KW-0472">Membrane</keyword>
<reference evidence="3" key="1">
    <citation type="submission" date="2023-08" db="EMBL/GenBank/DDBJ databases">
        <authorList>
            <person name="Alioto T."/>
            <person name="Alioto T."/>
            <person name="Gomez Garrido J."/>
        </authorList>
    </citation>
    <scope>NUCLEOTIDE SEQUENCE</scope>
</reference>
<feature type="transmembrane region" description="Helical" evidence="2">
    <location>
        <begin position="211"/>
        <end position="233"/>
    </location>
</feature>
<evidence type="ECO:0000256" key="1">
    <source>
        <dbReference type="SAM" id="MobiDB-lite"/>
    </source>
</evidence>